<proteinExistence type="predicted"/>
<organism evidence="1 2">
    <name type="scientific">Candidatus Entotheonella gemina</name>
    <dbReference type="NCBI Taxonomy" id="1429439"/>
    <lineage>
        <taxon>Bacteria</taxon>
        <taxon>Pseudomonadati</taxon>
        <taxon>Nitrospinota/Tectimicrobiota group</taxon>
        <taxon>Candidatus Tectimicrobiota</taxon>
        <taxon>Candidatus Entotheonellia</taxon>
        <taxon>Candidatus Entotheonellales</taxon>
        <taxon>Candidatus Entotheonellaceae</taxon>
        <taxon>Candidatus Entotheonella</taxon>
    </lineage>
</organism>
<sequence length="118" mass="13231">MADSHPYISGAGNIAQIVYQLRNSFPSTVTSETVKRLGIAPKNESYVINALQFIGVIDGDGKKTDEAAQVFSHHKDEEFASAFQGLVESAYYDLFDLYGENSWLLDDDTLITFFRQRN</sequence>
<gene>
    <name evidence="1" type="ORF">ETSY2_27955</name>
</gene>
<evidence type="ECO:0000313" key="1">
    <source>
        <dbReference type="EMBL" id="ETX04590.1"/>
    </source>
</evidence>
<name>W4M319_9BACT</name>
<dbReference type="HOGENOM" id="CLU_2068827_0_0_7"/>
<dbReference type="AlphaFoldDB" id="W4M319"/>
<evidence type="ECO:0000313" key="2">
    <source>
        <dbReference type="Proteomes" id="UP000019140"/>
    </source>
</evidence>
<dbReference type="Pfam" id="PF17278">
    <property type="entry name" value="DUF5343"/>
    <property type="match status" value="1"/>
</dbReference>
<keyword evidence="2" id="KW-1185">Reference proteome</keyword>
<accession>W4M319</accession>
<dbReference type="EMBL" id="AZHX01001184">
    <property type="protein sequence ID" value="ETX04590.1"/>
    <property type="molecule type" value="Genomic_DNA"/>
</dbReference>
<reference evidence="1 2" key="1">
    <citation type="journal article" date="2014" name="Nature">
        <title>An environmental bacterial taxon with a large and distinct metabolic repertoire.</title>
        <authorList>
            <person name="Wilson M.C."/>
            <person name="Mori T."/>
            <person name="Ruckert C."/>
            <person name="Uria A.R."/>
            <person name="Helf M.J."/>
            <person name="Takada K."/>
            <person name="Gernert C."/>
            <person name="Steffens U.A."/>
            <person name="Heycke N."/>
            <person name="Schmitt S."/>
            <person name="Rinke C."/>
            <person name="Helfrich E.J."/>
            <person name="Brachmann A.O."/>
            <person name="Gurgui C."/>
            <person name="Wakimoto T."/>
            <person name="Kracht M."/>
            <person name="Crusemann M."/>
            <person name="Hentschel U."/>
            <person name="Abe I."/>
            <person name="Matsunaga S."/>
            <person name="Kalinowski J."/>
            <person name="Takeyama H."/>
            <person name="Piel J."/>
        </authorList>
    </citation>
    <scope>NUCLEOTIDE SEQUENCE [LARGE SCALE GENOMIC DNA]</scope>
    <source>
        <strain evidence="2">TSY2</strain>
    </source>
</reference>
<dbReference type="Proteomes" id="UP000019140">
    <property type="component" value="Unassembled WGS sequence"/>
</dbReference>
<protein>
    <submittedName>
        <fullName evidence="1">Uncharacterized protein</fullName>
    </submittedName>
</protein>
<dbReference type="InterPro" id="IPR035235">
    <property type="entry name" value="DUF5343"/>
</dbReference>
<comment type="caution">
    <text evidence="1">The sequence shown here is derived from an EMBL/GenBank/DDBJ whole genome shotgun (WGS) entry which is preliminary data.</text>
</comment>